<dbReference type="Proteomes" id="UP000266188">
    <property type="component" value="Unassembled WGS sequence"/>
</dbReference>
<comment type="caution">
    <text evidence="2">The sequence shown here is derived from an EMBL/GenBank/DDBJ whole genome shotgun (WGS) entry which is preliminary data.</text>
</comment>
<dbReference type="SUPFAM" id="SSF51182">
    <property type="entry name" value="RmlC-like cupins"/>
    <property type="match status" value="1"/>
</dbReference>
<dbReference type="PANTHER" id="PTHR36156">
    <property type="entry name" value="SLR2101 PROTEIN"/>
    <property type="match status" value="1"/>
</dbReference>
<evidence type="ECO:0000313" key="3">
    <source>
        <dbReference type="Proteomes" id="UP000266188"/>
    </source>
</evidence>
<dbReference type="InterPro" id="IPR013096">
    <property type="entry name" value="Cupin_2"/>
</dbReference>
<dbReference type="CDD" id="cd02231">
    <property type="entry name" value="cupin_BLL6423-like"/>
    <property type="match status" value="1"/>
</dbReference>
<proteinExistence type="predicted"/>
<protein>
    <submittedName>
        <fullName evidence="2">Cupin domain protein</fullName>
    </submittedName>
</protein>
<dbReference type="Pfam" id="PF07883">
    <property type="entry name" value="Cupin_2"/>
    <property type="match status" value="1"/>
</dbReference>
<reference evidence="3" key="1">
    <citation type="submission" date="2017-02" db="EMBL/GenBank/DDBJ databases">
        <authorList>
            <person name="Tafer H."/>
            <person name="Lopandic K."/>
        </authorList>
    </citation>
    <scope>NUCLEOTIDE SEQUENCE [LARGE SCALE GENOMIC DNA]</scope>
    <source>
        <strain evidence="3">CBS 366.77</strain>
    </source>
</reference>
<evidence type="ECO:0000259" key="1">
    <source>
        <dbReference type="Pfam" id="PF07883"/>
    </source>
</evidence>
<gene>
    <name evidence="2" type="ORF">PHISCL_04358</name>
</gene>
<dbReference type="OrthoDB" id="5840532at2759"/>
<sequence length="189" mass="21151">MSMPPNNLPDIRRYITTHSPEGEAVFLSHSQIPEYIPSKPIADEGDLALLFATVTHPINTDDETDLSAYDDFLHTSPGLTTPQGTVLRSIDLRPKTKTPMHRTVSLDYGVVLEGEVDLILDSGQTRTMTQGDVCIQRGTAHSFRNRSETNWCRLLFVFLPMKTINIKGRELREEVYDEGYDQPDGTDGG</sequence>
<dbReference type="InterPro" id="IPR014710">
    <property type="entry name" value="RmlC-like_jellyroll"/>
</dbReference>
<accession>A0A3A2ZVF5</accession>
<dbReference type="InterPro" id="IPR047142">
    <property type="entry name" value="OryJ/VirC-like"/>
</dbReference>
<organism evidence="2 3">
    <name type="scientific">Aspergillus sclerotialis</name>
    <dbReference type="NCBI Taxonomy" id="2070753"/>
    <lineage>
        <taxon>Eukaryota</taxon>
        <taxon>Fungi</taxon>
        <taxon>Dikarya</taxon>
        <taxon>Ascomycota</taxon>
        <taxon>Pezizomycotina</taxon>
        <taxon>Eurotiomycetes</taxon>
        <taxon>Eurotiomycetidae</taxon>
        <taxon>Eurotiales</taxon>
        <taxon>Aspergillaceae</taxon>
        <taxon>Aspergillus</taxon>
        <taxon>Aspergillus subgen. Polypaecilum</taxon>
    </lineage>
</organism>
<dbReference type="PANTHER" id="PTHR36156:SF3">
    <property type="entry name" value="CUPIN 2 CONSERVED BARREL DOMAIN-CONTAINING PROTEIN"/>
    <property type="match status" value="1"/>
</dbReference>
<evidence type="ECO:0000313" key="2">
    <source>
        <dbReference type="EMBL" id="RJE23284.1"/>
    </source>
</evidence>
<keyword evidence="3" id="KW-1185">Reference proteome</keyword>
<name>A0A3A2ZVF5_9EURO</name>
<dbReference type="EMBL" id="MVGC01000127">
    <property type="protein sequence ID" value="RJE23284.1"/>
    <property type="molecule type" value="Genomic_DNA"/>
</dbReference>
<dbReference type="Gene3D" id="2.60.120.10">
    <property type="entry name" value="Jelly Rolls"/>
    <property type="match status" value="1"/>
</dbReference>
<dbReference type="InterPro" id="IPR011051">
    <property type="entry name" value="RmlC_Cupin_sf"/>
</dbReference>
<dbReference type="STRING" id="2070753.A0A3A2ZVF5"/>
<dbReference type="AlphaFoldDB" id="A0A3A2ZVF5"/>
<feature type="domain" description="Cupin type-2" evidence="1">
    <location>
        <begin position="91"/>
        <end position="158"/>
    </location>
</feature>